<sequence length="122" mass="12925">MDWRHVLFAMEQGTPGLLALAATLPFFALNAAPGRKLRASSPSLAALLVFFGSCLLAGVSGIESSQFAELLPMAGFIAALILVLPSTFSLRWRWLGLLHLLTAAAVGYLLFVATLAISHDAT</sequence>
<feature type="transmembrane region" description="Helical" evidence="1">
    <location>
        <begin position="44"/>
        <end position="64"/>
    </location>
</feature>
<keyword evidence="1" id="KW-0812">Transmembrane</keyword>
<feature type="transmembrane region" description="Helical" evidence="1">
    <location>
        <begin position="70"/>
        <end position="90"/>
    </location>
</feature>
<evidence type="ECO:0000313" key="3">
    <source>
        <dbReference type="Proteomes" id="UP001358324"/>
    </source>
</evidence>
<evidence type="ECO:0000313" key="2">
    <source>
        <dbReference type="EMBL" id="MEF3081101.1"/>
    </source>
</evidence>
<accession>A0ABU7WAW7</accession>
<organism evidence="2 3">
    <name type="scientific">Luteimonas flava</name>
    <dbReference type="NCBI Taxonomy" id="3115822"/>
    <lineage>
        <taxon>Bacteria</taxon>
        <taxon>Pseudomonadati</taxon>
        <taxon>Pseudomonadota</taxon>
        <taxon>Gammaproteobacteria</taxon>
        <taxon>Lysobacterales</taxon>
        <taxon>Lysobacteraceae</taxon>
        <taxon>Luteimonas</taxon>
    </lineage>
</organism>
<evidence type="ECO:0008006" key="4">
    <source>
        <dbReference type="Google" id="ProtNLM"/>
    </source>
</evidence>
<feature type="transmembrane region" description="Helical" evidence="1">
    <location>
        <begin position="97"/>
        <end position="117"/>
    </location>
</feature>
<feature type="transmembrane region" description="Helical" evidence="1">
    <location>
        <begin position="12"/>
        <end position="32"/>
    </location>
</feature>
<evidence type="ECO:0000256" key="1">
    <source>
        <dbReference type="SAM" id="Phobius"/>
    </source>
</evidence>
<reference evidence="2 3" key="1">
    <citation type="submission" date="2024-01" db="EMBL/GenBank/DDBJ databases">
        <title>Novel species of the genus Luteimonas isolated from rivers.</title>
        <authorList>
            <person name="Lu H."/>
        </authorList>
    </citation>
    <scope>NUCLEOTIDE SEQUENCE [LARGE SCALE GENOMIC DNA]</scope>
    <source>
        <strain evidence="2 3">SMYT11W</strain>
    </source>
</reference>
<keyword evidence="1" id="KW-1133">Transmembrane helix</keyword>
<dbReference type="EMBL" id="JAZHBM010000001">
    <property type="protein sequence ID" value="MEF3081101.1"/>
    <property type="molecule type" value="Genomic_DNA"/>
</dbReference>
<keyword evidence="1" id="KW-0472">Membrane</keyword>
<dbReference type="RefSeq" id="WP_332076852.1">
    <property type="nucleotide sequence ID" value="NZ_JAZHBM010000001.1"/>
</dbReference>
<proteinExistence type="predicted"/>
<name>A0ABU7WAW7_9GAMM</name>
<keyword evidence="3" id="KW-1185">Reference proteome</keyword>
<gene>
    <name evidence="2" type="ORF">V3391_02575</name>
</gene>
<comment type="caution">
    <text evidence="2">The sequence shown here is derived from an EMBL/GenBank/DDBJ whole genome shotgun (WGS) entry which is preliminary data.</text>
</comment>
<dbReference type="Proteomes" id="UP001358324">
    <property type="component" value="Unassembled WGS sequence"/>
</dbReference>
<protein>
    <recommendedName>
        <fullName evidence="4">DUF3147 family protein</fullName>
    </recommendedName>
</protein>